<dbReference type="PROSITE" id="PS51318">
    <property type="entry name" value="TAT"/>
    <property type="match status" value="1"/>
</dbReference>
<dbReference type="CDD" id="cd13603">
    <property type="entry name" value="PBP2_TRAP_Siap_TeaA_like"/>
    <property type="match status" value="1"/>
</dbReference>
<comment type="similarity">
    <text evidence="2">Belongs to the bacterial solute-binding protein 7 family.</text>
</comment>
<evidence type="ECO:0000256" key="6">
    <source>
        <dbReference type="SAM" id="SignalP"/>
    </source>
</evidence>
<protein>
    <submittedName>
        <fullName evidence="7">TRAP transporter substrate-binding protein</fullName>
    </submittedName>
</protein>
<evidence type="ECO:0000256" key="4">
    <source>
        <dbReference type="ARBA" id="ARBA00022729"/>
    </source>
</evidence>
<feature type="signal peptide" evidence="6">
    <location>
        <begin position="1"/>
        <end position="26"/>
    </location>
</feature>
<sequence>MRLSRRASLGLSAAALALLSSGAAMAADYTLRVHTLVKSPHPYNDMAAAFKEQVEAESGGAIEVEIFDSGQLGQDPAVIGEIGFGTIDVMISTTSNAVQQIPEYAIFTMPYLFQDMDQALEKVGPGSAVEAHFQQVYEERSVGMKLLALGASGTRNMSTVSVPVEGPGDLDGLKMRTPPSPMDSKTWAAFGMLPVTVAWGELYAAMQTGVADAMESSLPGYTGSKLYEVAPNLALTAHTIQVNHTSISQRTWDKLPEDMQAVVLAAAQAANSFGVEKAKGYDDALVETLKTEHGVSVTVPDKAPFIEVVSPMQVQLAEELDLVEEYKLLTE</sequence>
<dbReference type="Pfam" id="PF03480">
    <property type="entry name" value="DctP"/>
    <property type="match status" value="1"/>
</dbReference>
<keyword evidence="5" id="KW-0574">Periplasm</keyword>
<comment type="caution">
    <text evidence="7">The sequence shown here is derived from an EMBL/GenBank/DDBJ whole genome shotgun (WGS) entry which is preliminary data.</text>
</comment>
<reference evidence="8" key="1">
    <citation type="journal article" date="2019" name="Int. J. Syst. Evol. Microbiol.">
        <title>The Global Catalogue of Microorganisms (GCM) 10K type strain sequencing project: providing services to taxonomists for standard genome sequencing and annotation.</title>
        <authorList>
            <consortium name="The Broad Institute Genomics Platform"/>
            <consortium name="The Broad Institute Genome Sequencing Center for Infectious Disease"/>
            <person name="Wu L."/>
            <person name="Ma J."/>
        </authorList>
    </citation>
    <scope>NUCLEOTIDE SEQUENCE [LARGE SCALE GENOMIC DNA]</scope>
    <source>
        <strain evidence="8">CCUG 60524</strain>
    </source>
</reference>
<dbReference type="EMBL" id="JBHTJT010000007">
    <property type="protein sequence ID" value="MFD0979084.1"/>
    <property type="molecule type" value="Genomic_DNA"/>
</dbReference>
<evidence type="ECO:0000256" key="5">
    <source>
        <dbReference type="ARBA" id="ARBA00022764"/>
    </source>
</evidence>
<comment type="subcellular location">
    <subcellularLocation>
        <location evidence="1">Periplasm</location>
    </subcellularLocation>
</comment>
<evidence type="ECO:0000313" key="8">
    <source>
        <dbReference type="Proteomes" id="UP001597108"/>
    </source>
</evidence>
<dbReference type="InterPro" id="IPR038404">
    <property type="entry name" value="TRAP_DctP_sf"/>
</dbReference>
<evidence type="ECO:0000256" key="2">
    <source>
        <dbReference type="ARBA" id="ARBA00009023"/>
    </source>
</evidence>
<dbReference type="NCBIfam" id="NF037995">
    <property type="entry name" value="TRAP_S1"/>
    <property type="match status" value="1"/>
</dbReference>
<keyword evidence="4 6" id="KW-0732">Signal</keyword>
<dbReference type="PANTHER" id="PTHR33376:SF7">
    <property type="entry name" value="C4-DICARBOXYLATE-BINDING PROTEIN DCTB"/>
    <property type="match status" value="1"/>
</dbReference>
<gene>
    <name evidence="7" type="ORF">ACFQ2S_05405</name>
</gene>
<dbReference type="InterPro" id="IPR018389">
    <property type="entry name" value="DctP_fam"/>
</dbReference>
<name>A0ABW3IM70_9RHOB</name>
<evidence type="ECO:0000256" key="1">
    <source>
        <dbReference type="ARBA" id="ARBA00004418"/>
    </source>
</evidence>
<feature type="chain" id="PRO_5046204110" evidence="6">
    <location>
        <begin position="27"/>
        <end position="331"/>
    </location>
</feature>
<accession>A0ABW3IM70</accession>
<proteinExistence type="inferred from homology"/>
<keyword evidence="3" id="KW-0813">Transport</keyword>
<dbReference type="Proteomes" id="UP001597108">
    <property type="component" value="Unassembled WGS sequence"/>
</dbReference>
<keyword evidence="8" id="KW-1185">Reference proteome</keyword>
<dbReference type="Gene3D" id="3.40.190.170">
    <property type="entry name" value="Bacterial extracellular solute-binding protein, family 7"/>
    <property type="match status" value="1"/>
</dbReference>
<dbReference type="PANTHER" id="PTHR33376">
    <property type="match status" value="1"/>
</dbReference>
<evidence type="ECO:0000256" key="3">
    <source>
        <dbReference type="ARBA" id="ARBA00022448"/>
    </source>
</evidence>
<organism evidence="7 8">
    <name type="scientific">Tropicimonas aquimaris</name>
    <dbReference type="NCBI Taxonomy" id="914152"/>
    <lineage>
        <taxon>Bacteria</taxon>
        <taxon>Pseudomonadati</taxon>
        <taxon>Pseudomonadota</taxon>
        <taxon>Alphaproteobacteria</taxon>
        <taxon>Rhodobacterales</taxon>
        <taxon>Roseobacteraceae</taxon>
        <taxon>Tropicimonas</taxon>
    </lineage>
</organism>
<dbReference type="InterPro" id="IPR006311">
    <property type="entry name" value="TAT_signal"/>
</dbReference>
<evidence type="ECO:0000313" key="7">
    <source>
        <dbReference type="EMBL" id="MFD0979084.1"/>
    </source>
</evidence>
<dbReference type="RefSeq" id="WP_386073336.1">
    <property type="nucleotide sequence ID" value="NZ_JBHTJT010000007.1"/>
</dbReference>